<evidence type="ECO:0000313" key="2">
    <source>
        <dbReference type="Proteomes" id="UP000177078"/>
    </source>
</evidence>
<gene>
    <name evidence="1" type="ORF">A3F15_02675</name>
</gene>
<comment type="caution">
    <text evidence="1">The sequence shown here is derived from an EMBL/GenBank/DDBJ whole genome shotgun (WGS) entry which is preliminary data.</text>
</comment>
<sequence length="63" mass="7097">MESRYGLNISILDIFLSTATNHIVPAIFIARIIQVTPIPPSSLGNIFKAKKLSRAERRTKKFL</sequence>
<organism evidence="1 2">
    <name type="scientific">Candidatus Wildermuthbacteria bacterium RIFCSPHIGHO2_12_FULL_40_12</name>
    <dbReference type="NCBI Taxonomy" id="1802457"/>
    <lineage>
        <taxon>Bacteria</taxon>
        <taxon>Candidatus Wildermuthiibacteriota</taxon>
    </lineage>
</organism>
<evidence type="ECO:0000313" key="1">
    <source>
        <dbReference type="EMBL" id="OHA70318.1"/>
    </source>
</evidence>
<dbReference type="Proteomes" id="UP000177078">
    <property type="component" value="Unassembled WGS sequence"/>
</dbReference>
<accession>A0A1G2RCR4</accession>
<name>A0A1G2RCR4_9BACT</name>
<reference evidence="1 2" key="1">
    <citation type="journal article" date="2016" name="Nat. Commun.">
        <title>Thousands of microbial genomes shed light on interconnected biogeochemical processes in an aquifer system.</title>
        <authorList>
            <person name="Anantharaman K."/>
            <person name="Brown C.T."/>
            <person name="Hug L.A."/>
            <person name="Sharon I."/>
            <person name="Castelle C.J."/>
            <person name="Probst A.J."/>
            <person name="Thomas B.C."/>
            <person name="Singh A."/>
            <person name="Wilkins M.J."/>
            <person name="Karaoz U."/>
            <person name="Brodie E.L."/>
            <person name="Williams K.H."/>
            <person name="Hubbard S.S."/>
            <person name="Banfield J.F."/>
        </authorList>
    </citation>
    <scope>NUCLEOTIDE SEQUENCE [LARGE SCALE GENOMIC DNA]</scope>
</reference>
<dbReference type="AlphaFoldDB" id="A0A1G2RCR4"/>
<dbReference type="EMBL" id="MHUC01000032">
    <property type="protein sequence ID" value="OHA70318.1"/>
    <property type="molecule type" value="Genomic_DNA"/>
</dbReference>
<proteinExistence type="predicted"/>
<protein>
    <submittedName>
        <fullName evidence="1">Uncharacterized protein</fullName>
    </submittedName>
</protein>